<evidence type="ECO:0000313" key="2">
    <source>
        <dbReference type="EMBL" id="PDQ35798.1"/>
    </source>
</evidence>
<dbReference type="Proteomes" id="UP000219994">
    <property type="component" value="Unassembled WGS sequence"/>
</dbReference>
<proteinExistence type="predicted"/>
<name>A0A2A6FSZ3_9MICO</name>
<feature type="region of interest" description="Disordered" evidence="1">
    <location>
        <begin position="249"/>
        <end position="270"/>
    </location>
</feature>
<comment type="caution">
    <text evidence="2">The sequence shown here is derived from an EMBL/GenBank/DDBJ whole genome shotgun (WGS) entry which is preliminary data.</text>
</comment>
<dbReference type="Gene3D" id="3.30.1330.110">
    <property type="entry name" value="BB2672"/>
    <property type="match status" value="1"/>
</dbReference>
<protein>
    <recommendedName>
        <fullName evidence="4">Peptide synthetase</fullName>
    </recommendedName>
</protein>
<dbReference type="InterPro" id="IPR009569">
    <property type="entry name" value="AA_synth_put"/>
</dbReference>
<dbReference type="EMBL" id="NAEP01000028">
    <property type="protein sequence ID" value="PDQ35798.1"/>
    <property type="molecule type" value="Genomic_DNA"/>
</dbReference>
<evidence type="ECO:0008006" key="4">
    <source>
        <dbReference type="Google" id="ProtNLM"/>
    </source>
</evidence>
<dbReference type="InterPro" id="IPR035936">
    <property type="entry name" value="BB2672"/>
</dbReference>
<gene>
    <name evidence="2" type="ORF">B5766_04930</name>
</gene>
<evidence type="ECO:0000256" key="1">
    <source>
        <dbReference type="SAM" id="MobiDB-lite"/>
    </source>
</evidence>
<feature type="compositionally biased region" description="Acidic residues" evidence="1">
    <location>
        <begin position="261"/>
        <end position="270"/>
    </location>
</feature>
<dbReference type="AlphaFoldDB" id="A0A2A6FSZ3"/>
<accession>A0A2A6FSZ3</accession>
<dbReference type="SUPFAM" id="SSF160519">
    <property type="entry name" value="BB2672-like"/>
    <property type="match status" value="1"/>
</dbReference>
<reference evidence="3" key="1">
    <citation type="submission" date="2017-03" db="EMBL/GenBank/DDBJ databases">
        <authorList>
            <person name="Lund M.B."/>
        </authorList>
    </citation>
    <scope>NUCLEOTIDE SEQUENCE [LARGE SCALE GENOMIC DNA]</scope>
</reference>
<sequence length="270" mass="29283">MNSDFAGGARSVPPGWLAVRETGNPFAICCKLQRIAVFSVGSHDADRVVSVPHGHRQRARRPVAQRRGETVWEPEFESVDLRLVVRKRVVHIEDVHRDGEKAVARPVRRAVIAAVFTNPYAGKYSEDLSELIDAGEILAREFMTCAQAILGGNVRAYGKGGIVGENGEIEHIAALLHPKFGRPTRAIANGVSILPSVKKRGGQGATIDIPIHHKDAMMIRSHFDSVEFRVGDAPRANEIVVALAVSDGPRPHPRVGGLTEAEAEGQDGLR</sequence>
<organism evidence="2 3">
    <name type="scientific">Candidatus Lumbricidiphila eiseniae</name>
    <dbReference type="NCBI Taxonomy" id="1969409"/>
    <lineage>
        <taxon>Bacteria</taxon>
        <taxon>Bacillati</taxon>
        <taxon>Actinomycetota</taxon>
        <taxon>Actinomycetes</taxon>
        <taxon>Micrococcales</taxon>
        <taxon>Microbacteriaceae</taxon>
        <taxon>Candidatus Lumbricidiphila</taxon>
    </lineage>
</organism>
<dbReference type="Pfam" id="PF06684">
    <property type="entry name" value="AA_synth"/>
    <property type="match status" value="1"/>
</dbReference>
<evidence type="ECO:0000313" key="3">
    <source>
        <dbReference type="Proteomes" id="UP000219994"/>
    </source>
</evidence>